<organism evidence="9 10">
    <name type="scientific">Rhynchosporium graminicola</name>
    <dbReference type="NCBI Taxonomy" id="2792576"/>
    <lineage>
        <taxon>Eukaryota</taxon>
        <taxon>Fungi</taxon>
        <taxon>Dikarya</taxon>
        <taxon>Ascomycota</taxon>
        <taxon>Pezizomycotina</taxon>
        <taxon>Leotiomycetes</taxon>
        <taxon>Helotiales</taxon>
        <taxon>Ploettnerulaceae</taxon>
        <taxon>Rhynchosporium</taxon>
    </lineage>
</organism>
<keyword evidence="3" id="KW-0813">Transport</keyword>
<dbReference type="InParanoid" id="A0A1E1KR51"/>
<evidence type="ECO:0000259" key="8">
    <source>
        <dbReference type="PROSITE" id="PS50850"/>
    </source>
</evidence>
<feature type="transmembrane region" description="Helical" evidence="7">
    <location>
        <begin position="411"/>
        <end position="429"/>
    </location>
</feature>
<dbReference type="GO" id="GO:0005351">
    <property type="term" value="F:carbohydrate:proton symporter activity"/>
    <property type="evidence" value="ECO:0007669"/>
    <property type="project" value="TreeGrafter"/>
</dbReference>
<comment type="caution">
    <text evidence="9">The sequence shown here is derived from an EMBL/GenBank/DDBJ whole genome shotgun (WGS) entry which is preliminary data.</text>
</comment>
<evidence type="ECO:0000256" key="6">
    <source>
        <dbReference type="ARBA" id="ARBA00023136"/>
    </source>
</evidence>
<dbReference type="PROSITE" id="PS00217">
    <property type="entry name" value="SUGAR_TRANSPORT_2"/>
    <property type="match status" value="1"/>
</dbReference>
<sequence length="502" mass="55253">MENHIPFDLASLQSWYERPERVLLYCGLLPAALLTPTANGFDTSMTNALQTIPAFQEHFDSPTGSSLGFFGAAQSIGGIVSIFLGTFLSDKFGRRCPLAVGSVVIIGSTFGQVWAVNFGMFCAFKVIIGIGIGLIQLGAAPLVAELVHPKERVAITNLFNTSIYIGVIVGAWVSYGTYTIDSDWAWKIPCILQIVCSVYQLCFIYLCPESPRWLIAHGKSDKAKALLTKYHGAGEPNNALVDWEFAEMVEAITLEQSAQLSWKELLQNKGMLWRALICVCCGVFSQTSGNGLISAYLTTILHGAGIRDAKSVTLINGGISIWSWIIGVACAVLTSKFRRRPLFLYGTSAMLAIFIGWTIAQARYDISGVPAAGYAVIALIFLYNAAYAFCWLYLVVGYPIEIAPYLWRARLWALTLLSIFISAFFNQYVNPIGLENIGWKYYVYYDVWIAIEIVIIYFFFPETSGRTLEEIAVIFDGESAALSAGMDEKVSAGVETTHAEKQ</sequence>
<comment type="similarity">
    <text evidence="2">Belongs to the major facilitator superfamily. Sugar transporter (TC 2.A.1.1) family.</text>
</comment>
<protein>
    <submittedName>
        <fullName evidence="9">Related to MFS hexose transporter</fullName>
    </submittedName>
</protein>
<dbReference type="PROSITE" id="PS50850">
    <property type="entry name" value="MFS"/>
    <property type="match status" value="1"/>
</dbReference>
<dbReference type="PANTHER" id="PTHR48022">
    <property type="entry name" value="PLASTIDIC GLUCOSE TRANSPORTER 4"/>
    <property type="match status" value="1"/>
</dbReference>
<feature type="transmembrane region" description="Helical" evidence="7">
    <location>
        <begin position="372"/>
        <end position="399"/>
    </location>
</feature>
<proteinExistence type="inferred from homology"/>
<dbReference type="InterPro" id="IPR005828">
    <property type="entry name" value="MFS_sugar_transport-like"/>
</dbReference>
<gene>
    <name evidence="9" type="ORF">RCO7_02975</name>
</gene>
<evidence type="ECO:0000256" key="1">
    <source>
        <dbReference type="ARBA" id="ARBA00004141"/>
    </source>
</evidence>
<feature type="transmembrane region" description="Helical" evidence="7">
    <location>
        <begin position="158"/>
        <end position="178"/>
    </location>
</feature>
<keyword evidence="5 7" id="KW-1133">Transmembrane helix</keyword>
<evidence type="ECO:0000256" key="4">
    <source>
        <dbReference type="ARBA" id="ARBA00022692"/>
    </source>
</evidence>
<evidence type="ECO:0000313" key="10">
    <source>
        <dbReference type="Proteomes" id="UP000178129"/>
    </source>
</evidence>
<dbReference type="PANTHER" id="PTHR48022:SF64">
    <property type="entry name" value="MAJOR FACILITATOR SUPERFAMILY (MFS) PROFILE DOMAIN-CONTAINING PROTEIN"/>
    <property type="match status" value="1"/>
</dbReference>
<feature type="domain" description="Major facilitator superfamily (MFS) profile" evidence="8">
    <location>
        <begin position="28"/>
        <end position="464"/>
    </location>
</feature>
<comment type="subcellular location">
    <subcellularLocation>
        <location evidence="1">Membrane</location>
        <topology evidence="1">Multi-pass membrane protein</topology>
    </subcellularLocation>
</comment>
<dbReference type="AlphaFoldDB" id="A0A1E1KR51"/>
<keyword evidence="6 7" id="KW-0472">Membrane</keyword>
<dbReference type="FunFam" id="1.20.1250.20:FF:000134">
    <property type="entry name" value="MFS sugar transporter protein"/>
    <property type="match status" value="1"/>
</dbReference>
<dbReference type="InterPro" id="IPR036259">
    <property type="entry name" value="MFS_trans_sf"/>
</dbReference>
<dbReference type="InterPro" id="IPR050360">
    <property type="entry name" value="MFS_Sugar_Transporters"/>
</dbReference>
<dbReference type="EMBL" id="FJUW01000020">
    <property type="protein sequence ID" value="CZT00483.1"/>
    <property type="molecule type" value="Genomic_DNA"/>
</dbReference>
<feature type="transmembrane region" description="Helical" evidence="7">
    <location>
        <begin position="184"/>
        <end position="207"/>
    </location>
</feature>
<feature type="transmembrane region" description="Helical" evidence="7">
    <location>
        <begin position="441"/>
        <end position="460"/>
    </location>
</feature>
<keyword evidence="4 7" id="KW-0812">Transmembrane</keyword>
<evidence type="ECO:0000256" key="7">
    <source>
        <dbReference type="SAM" id="Phobius"/>
    </source>
</evidence>
<feature type="transmembrane region" description="Helical" evidence="7">
    <location>
        <begin position="96"/>
        <end position="114"/>
    </location>
</feature>
<dbReference type="Pfam" id="PF00083">
    <property type="entry name" value="Sugar_tr"/>
    <property type="match status" value="1"/>
</dbReference>
<feature type="transmembrane region" description="Helical" evidence="7">
    <location>
        <begin position="126"/>
        <end position="146"/>
    </location>
</feature>
<evidence type="ECO:0000313" key="9">
    <source>
        <dbReference type="EMBL" id="CZT00483.1"/>
    </source>
</evidence>
<dbReference type="SUPFAM" id="SSF103473">
    <property type="entry name" value="MFS general substrate transporter"/>
    <property type="match status" value="1"/>
</dbReference>
<dbReference type="Gene3D" id="1.20.1250.20">
    <property type="entry name" value="MFS general substrate transporter like domains"/>
    <property type="match status" value="1"/>
</dbReference>
<evidence type="ECO:0000256" key="2">
    <source>
        <dbReference type="ARBA" id="ARBA00010992"/>
    </source>
</evidence>
<dbReference type="InterPro" id="IPR020846">
    <property type="entry name" value="MFS_dom"/>
</dbReference>
<feature type="transmembrane region" description="Helical" evidence="7">
    <location>
        <begin position="342"/>
        <end position="360"/>
    </location>
</feature>
<keyword evidence="10" id="KW-1185">Reference proteome</keyword>
<reference evidence="10" key="1">
    <citation type="submission" date="2016-03" db="EMBL/GenBank/DDBJ databases">
        <authorList>
            <person name="Ploux O."/>
        </authorList>
    </citation>
    <scope>NUCLEOTIDE SEQUENCE [LARGE SCALE GENOMIC DNA]</scope>
    <source>
        <strain evidence="10">UK7</strain>
    </source>
</reference>
<dbReference type="GO" id="GO:0016020">
    <property type="term" value="C:membrane"/>
    <property type="evidence" value="ECO:0007669"/>
    <property type="project" value="UniProtKB-SubCell"/>
</dbReference>
<evidence type="ECO:0000256" key="5">
    <source>
        <dbReference type="ARBA" id="ARBA00022989"/>
    </source>
</evidence>
<feature type="transmembrane region" description="Helical" evidence="7">
    <location>
        <begin position="271"/>
        <end position="293"/>
    </location>
</feature>
<evidence type="ECO:0000256" key="3">
    <source>
        <dbReference type="ARBA" id="ARBA00022448"/>
    </source>
</evidence>
<name>A0A1E1KR51_9HELO</name>
<dbReference type="InterPro" id="IPR005829">
    <property type="entry name" value="Sugar_transporter_CS"/>
</dbReference>
<accession>A0A1E1KR51</accession>
<feature type="transmembrane region" description="Helical" evidence="7">
    <location>
        <begin position="67"/>
        <end position="89"/>
    </location>
</feature>
<feature type="transmembrane region" description="Helical" evidence="7">
    <location>
        <begin position="313"/>
        <end position="335"/>
    </location>
</feature>
<dbReference type="Proteomes" id="UP000178129">
    <property type="component" value="Unassembled WGS sequence"/>
</dbReference>